<feature type="domain" description="Arf-GAP" evidence="7">
    <location>
        <begin position="12"/>
        <end position="129"/>
    </location>
</feature>
<evidence type="ECO:0000256" key="4">
    <source>
        <dbReference type="ARBA" id="ARBA00022833"/>
    </source>
</evidence>
<comment type="caution">
    <text evidence="8">The sequence shown here is derived from an EMBL/GenBank/DDBJ whole genome shotgun (WGS) entry which is preliminary data.</text>
</comment>
<reference evidence="8" key="1">
    <citation type="submission" date="2021-11" db="EMBL/GenBank/DDBJ databases">
        <authorList>
            <consortium name="Genoscope - CEA"/>
            <person name="William W."/>
        </authorList>
    </citation>
    <scope>NUCLEOTIDE SEQUENCE</scope>
</reference>
<feature type="compositionally biased region" description="Pro residues" evidence="6">
    <location>
        <begin position="229"/>
        <end position="257"/>
    </location>
</feature>
<gene>
    <name evidence="8" type="ORF">PECAL_6P09030</name>
</gene>
<dbReference type="PRINTS" id="PR00405">
    <property type="entry name" value="REVINTRACTNG"/>
</dbReference>
<dbReference type="InterPro" id="IPR037278">
    <property type="entry name" value="ARFGAP/RecO"/>
</dbReference>
<keyword evidence="4" id="KW-0862">Zinc</keyword>
<accession>A0A8J2T2E7</accession>
<proteinExistence type="predicted"/>
<dbReference type="Gene3D" id="1.10.220.150">
    <property type="entry name" value="Arf GTPase activating protein"/>
    <property type="match status" value="1"/>
</dbReference>
<evidence type="ECO:0000313" key="9">
    <source>
        <dbReference type="Proteomes" id="UP000789595"/>
    </source>
</evidence>
<feature type="compositionally biased region" description="Low complexity" evidence="6">
    <location>
        <begin position="429"/>
        <end position="440"/>
    </location>
</feature>
<evidence type="ECO:0000256" key="3">
    <source>
        <dbReference type="ARBA" id="ARBA00022771"/>
    </source>
</evidence>
<protein>
    <recommendedName>
        <fullName evidence="7">Arf-GAP domain-containing protein</fullName>
    </recommendedName>
</protein>
<dbReference type="Proteomes" id="UP000789595">
    <property type="component" value="Unassembled WGS sequence"/>
</dbReference>
<sequence length="542" mass="55886">MADEPVPKEERDRVFRKLLAKADNRTCFDCPQRKPIWASSTFGVFICLDCAGGQRRLGTHLTFVRSVDMDTWTRGQLEAMKRGGNGRARDFFRAHGVRDLHIRQDTKYASSTARQYRDRLAKEVQQALQGGAAPSPLATPELPKKSFFEDFEPMEMPPRTQSSPALATPAASVKMPVPRAEPDAAQFRVRSAAQMKQARAASGKLSAAGLSAAGLSAAGLSAAGLRAPAPKPAPAMPPPPPRAPPPRAAAPPTPPAAKPAAAPPSATTFSELGEEPAPAPAPAPVLRAPTQRRAPALGARRAGASRRGIGARKLTGAVDFSSPSPRQASPRLAGGKAPAAPKPGSPLDTSGGLYSGGSLWQQAPPPKRAPPPPPPPAADDDDDDDDWYSDAPKKGGRAEAARRAEEAAAEGFDDADGFFDARSGSSRLAAAYAEASAAPAPAAPAPAPPKKKAPARAAAPAPAPAASTAARDRFGSKKGFGSDSFFDEPGAAAAPSAPSARDRALYHGGIGSDAFFGDGAPEEEDGIAGALSSAFSSLSRLG</sequence>
<keyword evidence="2" id="KW-0479">Metal-binding</keyword>
<evidence type="ECO:0000313" key="8">
    <source>
        <dbReference type="EMBL" id="CAH0379292.1"/>
    </source>
</evidence>
<dbReference type="EMBL" id="CAKKNE010000006">
    <property type="protein sequence ID" value="CAH0379292.1"/>
    <property type="molecule type" value="Genomic_DNA"/>
</dbReference>
<dbReference type="GO" id="GO:0048205">
    <property type="term" value="P:COPI coating of Golgi vesicle"/>
    <property type="evidence" value="ECO:0007669"/>
    <property type="project" value="TreeGrafter"/>
</dbReference>
<dbReference type="Pfam" id="PF01412">
    <property type="entry name" value="ArfGap"/>
    <property type="match status" value="1"/>
</dbReference>
<dbReference type="InterPro" id="IPR001164">
    <property type="entry name" value="ArfGAP_dom"/>
</dbReference>
<dbReference type="SUPFAM" id="SSF57863">
    <property type="entry name" value="ArfGap/RecO-like zinc finger"/>
    <property type="match status" value="1"/>
</dbReference>
<keyword evidence="9" id="KW-1185">Reference proteome</keyword>
<feature type="compositionally biased region" description="Low complexity" evidence="6">
    <location>
        <begin position="455"/>
        <end position="469"/>
    </location>
</feature>
<dbReference type="CDD" id="cd08831">
    <property type="entry name" value="ArfGap_ArfGap2_3_like"/>
    <property type="match status" value="1"/>
</dbReference>
<dbReference type="OrthoDB" id="10266696at2759"/>
<feature type="region of interest" description="Disordered" evidence="6">
    <location>
        <begin position="152"/>
        <end position="177"/>
    </location>
</feature>
<evidence type="ECO:0000256" key="5">
    <source>
        <dbReference type="PROSITE-ProRule" id="PRU00288"/>
    </source>
</evidence>
<evidence type="ECO:0000256" key="6">
    <source>
        <dbReference type="SAM" id="MobiDB-lite"/>
    </source>
</evidence>
<feature type="compositionally biased region" description="Basic and acidic residues" evidence="6">
    <location>
        <begin position="391"/>
        <end position="406"/>
    </location>
</feature>
<feature type="compositionally biased region" description="Acidic residues" evidence="6">
    <location>
        <begin position="407"/>
        <end position="417"/>
    </location>
</feature>
<evidence type="ECO:0000256" key="1">
    <source>
        <dbReference type="ARBA" id="ARBA00022468"/>
    </source>
</evidence>
<evidence type="ECO:0000256" key="2">
    <source>
        <dbReference type="ARBA" id="ARBA00022723"/>
    </source>
</evidence>
<name>A0A8J2T2E7_9STRA</name>
<dbReference type="PANTHER" id="PTHR45686:SF4">
    <property type="entry name" value="ADP-RIBOSYLATION FACTOR GTPASE ACTIVATING PROTEIN 3, ISOFORM H"/>
    <property type="match status" value="1"/>
</dbReference>
<feature type="compositionally biased region" description="Pro residues" evidence="6">
    <location>
        <begin position="363"/>
        <end position="377"/>
    </location>
</feature>
<dbReference type="PROSITE" id="PS50115">
    <property type="entry name" value="ARFGAP"/>
    <property type="match status" value="1"/>
</dbReference>
<dbReference type="PANTHER" id="PTHR45686">
    <property type="entry name" value="ADP-RIBOSYLATION FACTOR GTPASE ACTIVATING PROTEIN 3, ISOFORM H-RELATED"/>
    <property type="match status" value="1"/>
</dbReference>
<dbReference type="GO" id="GO:0008270">
    <property type="term" value="F:zinc ion binding"/>
    <property type="evidence" value="ECO:0007669"/>
    <property type="project" value="UniProtKB-KW"/>
</dbReference>
<keyword evidence="1" id="KW-0343">GTPase activation</keyword>
<dbReference type="InterPro" id="IPR038508">
    <property type="entry name" value="ArfGAP_dom_sf"/>
</dbReference>
<dbReference type="SMART" id="SM00105">
    <property type="entry name" value="ArfGap"/>
    <property type="match status" value="1"/>
</dbReference>
<evidence type="ECO:0000259" key="7">
    <source>
        <dbReference type="PROSITE" id="PS50115"/>
    </source>
</evidence>
<keyword evidence="3 5" id="KW-0863">Zinc-finger</keyword>
<feature type="region of interest" description="Disordered" evidence="6">
    <location>
        <begin position="226"/>
        <end position="503"/>
    </location>
</feature>
<feature type="compositionally biased region" description="Low complexity" evidence="6">
    <location>
        <begin position="292"/>
        <end position="312"/>
    </location>
</feature>
<feature type="compositionally biased region" description="Acidic residues" evidence="6">
    <location>
        <begin position="378"/>
        <end position="388"/>
    </location>
</feature>
<dbReference type="GO" id="GO:0000139">
    <property type="term" value="C:Golgi membrane"/>
    <property type="evidence" value="ECO:0007669"/>
    <property type="project" value="GOC"/>
</dbReference>
<organism evidence="8 9">
    <name type="scientific">Pelagomonas calceolata</name>
    <dbReference type="NCBI Taxonomy" id="35677"/>
    <lineage>
        <taxon>Eukaryota</taxon>
        <taxon>Sar</taxon>
        <taxon>Stramenopiles</taxon>
        <taxon>Ochrophyta</taxon>
        <taxon>Pelagophyceae</taxon>
        <taxon>Pelagomonadales</taxon>
        <taxon>Pelagomonadaceae</taxon>
        <taxon>Pelagomonas</taxon>
    </lineage>
</organism>
<dbReference type="AlphaFoldDB" id="A0A8J2T2E7"/>
<dbReference type="GO" id="GO:0005096">
    <property type="term" value="F:GTPase activator activity"/>
    <property type="evidence" value="ECO:0007669"/>
    <property type="project" value="UniProtKB-KW"/>
</dbReference>